<reference evidence="1" key="1">
    <citation type="submission" date="2021-06" db="EMBL/GenBank/DDBJ databases">
        <authorList>
            <person name="Kallberg Y."/>
            <person name="Tangrot J."/>
            <person name="Rosling A."/>
        </authorList>
    </citation>
    <scope>NUCLEOTIDE SEQUENCE</scope>
    <source>
        <strain evidence="1">FL130A</strain>
    </source>
</reference>
<sequence>MTTHPVTVITSSKEDINLISNANIGSAAADVSSKEPTSTKVLQTPSSASINQDTPLTSVGIFPSITSSTTFISNPVTYTNPVAGNVNQLDNKPITVSTQTISKDQSIPANPATLLPGSINTGAPPKVQSITTTTAFTMTQTLQSPTYPNQATGNINQLNNKPITVSTQTISKDQSIPANPATLLPGSINTGTPPKIQSITTTTAFTMTQILQSPTYPNPATGNINQLNNKPITVSTQTISKDQSISAKPATFLGSINAGAPPEAQNITTSTDFTLAGTQVTQSSPPYTNPATNQLNNPIIVSTPTVAKDRSSETKAKGIYTLPITQGTNNIPKVDNGGTNYNTNTPKVISSYSNTVTSNPTEITRISDSNEIISTTESQHKFSSSDTRKVNSPYENIITLNPAMTTTSTIESQPQIIYVSYNWESSLSSYINIPMSSPLKSTEPSRTSLNYSSNASCVSTYIKKMAALYIFFYYLY</sequence>
<keyword evidence="2" id="KW-1185">Reference proteome</keyword>
<comment type="caution">
    <text evidence="1">The sequence shown here is derived from an EMBL/GenBank/DDBJ whole genome shotgun (WGS) entry which is preliminary data.</text>
</comment>
<dbReference type="EMBL" id="CAJVPS010000477">
    <property type="protein sequence ID" value="CAG8488851.1"/>
    <property type="molecule type" value="Genomic_DNA"/>
</dbReference>
<dbReference type="Proteomes" id="UP000789508">
    <property type="component" value="Unassembled WGS sequence"/>
</dbReference>
<accession>A0A9N8ZBK1</accession>
<dbReference type="AlphaFoldDB" id="A0A9N8ZBK1"/>
<evidence type="ECO:0000313" key="1">
    <source>
        <dbReference type="EMBL" id="CAG8488851.1"/>
    </source>
</evidence>
<protein>
    <submittedName>
        <fullName evidence="1">7340_t:CDS:1</fullName>
    </submittedName>
</protein>
<name>A0A9N8ZBK1_9GLOM</name>
<organism evidence="1 2">
    <name type="scientific">Ambispora leptoticha</name>
    <dbReference type="NCBI Taxonomy" id="144679"/>
    <lineage>
        <taxon>Eukaryota</taxon>
        <taxon>Fungi</taxon>
        <taxon>Fungi incertae sedis</taxon>
        <taxon>Mucoromycota</taxon>
        <taxon>Glomeromycotina</taxon>
        <taxon>Glomeromycetes</taxon>
        <taxon>Archaeosporales</taxon>
        <taxon>Ambisporaceae</taxon>
        <taxon>Ambispora</taxon>
    </lineage>
</organism>
<proteinExistence type="predicted"/>
<evidence type="ECO:0000313" key="2">
    <source>
        <dbReference type="Proteomes" id="UP000789508"/>
    </source>
</evidence>
<gene>
    <name evidence="1" type="ORF">ALEPTO_LOCUS2873</name>
</gene>